<organism evidence="2 3">
    <name type="scientific">Paramixta manurensis</name>
    <dbReference type="NCBI Taxonomy" id="2740817"/>
    <lineage>
        <taxon>Bacteria</taxon>
        <taxon>Pseudomonadati</taxon>
        <taxon>Pseudomonadota</taxon>
        <taxon>Gammaproteobacteria</taxon>
        <taxon>Enterobacterales</taxon>
        <taxon>Erwiniaceae</taxon>
        <taxon>Paramixta</taxon>
    </lineage>
</organism>
<proteinExistence type="predicted"/>
<dbReference type="InterPro" id="IPR057087">
    <property type="entry name" value="Gp12-like"/>
</dbReference>
<dbReference type="KEGG" id="pmak:PMPD1_1732"/>
<evidence type="ECO:0000313" key="3">
    <source>
        <dbReference type="Proteomes" id="UP000505325"/>
    </source>
</evidence>
<gene>
    <name evidence="2" type="ORF">PMPD1_1732</name>
</gene>
<sequence length="168" mass="18546">MADFIESVTETLFSNIINIPVVRANQNGPRPKLPYASYQITACKTVGSDEYGEIDDDGVIQIKGVREGTIMVNFFGADAKEIAGDLVNCIKKISSRELMRKLKLVISNTGNVSDITALRDDMHFETMANVELTFRYTCLYTDHVGIIETVDAASTVGKEPIHQVITID</sequence>
<name>A0A6M8UIN3_9GAMM</name>
<accession>A0A6M8UIN3</accession>
<evidence type="ECO:0000313" key="2">
    <source>
        <dbReference type="EMBL" id="QKJ86682.1"/>
    </source>
</evidence>
<dbReference type="Proteomes" id="UP000505325">
    <property type="component" value="Chromosome"/>
</dbReference>
<dbReference type="RefSeq" id="WP_173633686.1">
    <property type="nucleotide sequence ID" value="NZ_CP054212.1"/>
</dbReference>
<evidence type="ECO:0000259" key="1">
    <source>
        <dbReference type="Pfam" id="PF23961"/>
    </source>
</evidence>
<feature type="domain" description="Phage neck terminator protein gp12-like" evidence="1">
    <location>
        <begin position="11"/>
        <end position="153"/>
    </location>
</feature>
<dbReference type="EMBL" id="CP054212">
    <property type="protein sequence ID" value="QKJ86682.1"/>
    <property type="molecule type" value="Genomic_DNA"/>
</dbReference>
<dbReference type="Pfam" id="PF23961">
    <property type="entry name" value="Phage_tail_terminator_9"/>
    <property type="match status" value="1"/>
</dbReference>
<dbReference type="AlphaFoldDB" id="A0A6M8UIN3"/>
<keyword evidence="3" id="KW-1185">Reference proteome</keyword>
<reference evidence="2 3" key="1">
    <citation type="submission" date="2020-06" db="EMBL/GenBank/DDBJ databases">
        <title>Genome sequence of Paramixta manurensis strain PD-1.</title>
        <authorList>
            <person name="Lee C.W."/>
            <person name="Kim J."/>
        </authorList>
    </citation>
    <scope>NUCLEOTIDE SEQUENCE [LARGE SCALE GENOMIC DNA]</scope>
    <source>
        <strain evidence="2 3">PD-1</strain>
    </source>
</reference>
<dbReference type="NCBIfam" id="NF047498">
    <property type="entry name" value="LIC_12616_fam"/>
    <property type="match status" value="1"/>
</dbReference>
<protein>
    <recommendedName>
        <fullName evidence="1">Phage neck terminator protein gp12-like domain-containing protein</fullName>
    </recommendedName>
</protein>